<feature type="region of interest" description="Disordered" evidence="1">
    <location>
        <begin position="361"/>
        <end position="384"/>
    </location>
</feature>
<evidence type="ECO:0000256" key="1">
    <source>
        <dbReference type="SAM" id="MobiDB-lite"/>
    </source>
</evidence>
<organism evidence="3">
    <name type="scientific">Schizaphis graminum</name>
    <name type="common">Green bug aphid</name>
    <dbReference type="NCBI Taxonomy" id="13262"/>
    <lineage>
        <taxon>Eukaryota</taxon>
        <taxon>Metazoa</taxon>
        <taxon>Ecdysozoa</taxon>
        <taxon>Arthropoda</taxon>
        <taxon>Hexapoda</taxon>
        <taxon>Insecta</taxon>
        <taxon>Pterygota</taxon>
        <taxon>Neoptera</taxon>
        <taxon>Paraneoptera</taxon>
        <taxon>Hemiptera</taxon>
        <taxon>Sternorrhyncha</taxon>
        <taxon>Aphidomorpha</taxon>
        <taxon>Aphidoidea</taxon>
        <taxon>Aphididae</taxon>
        <taxon>Aphidini</taxon>
        <taxon>Schizaphis</taxon>
    </lineage>
</organism>
<dbReference type="EMBL" id="GGMR01001625">
    <property type="protein sequence ID" value="MBY14244.1"/>
    <property type="molecule type" value="Transcribed_RNA"/>
</dbReference>
<feature type="compositionally biased region" description="Polar residues" evidence="1">
    <location>
        <begin position="374"/>
        <end position="384"/>
    </location>
</feature>
<dbReference type="Gene3D" id="1.10.10.60">
    <property type="entry name" value="Homeodomain-like"/>
    <property type="match status" value="1"/>
</dbReference>
<proteinExistence type="predicted"/>
<feature type="region of interest" description="Disordered" evidence="1">
    <location>
        <begin position="281"/>
        <end position="306"/>
    </location>
</feature>
<protein>
    <recommendedName>
        <fullName evidence="2">Myb/SANT-like DNA-binding domain-containing protein</fullName>
    </recommendedName>
</protein>
<accession>A0A2S2NAK6</accession>
<evidence type="ECO:0000313" key="3">
    <source>
        <dbReference type="EMBL" id="MBY14244.1"/>
    </source>
</evidence>
<dbReference type="InterPro" id="IPR044822">
    <property type="entry name" value="Myb_DNA-bind_4"/>
</dbReference>
<feature type="domain" description="Myb/SANT-like DNA-binding" evidence="2">
    <location>
        <begin position="107"/>
        <end position="200"/>
    </location>
</feature>
<evidence type="ECO:0000259" key="2">
    <source>
        <dbReference type="Pfam" id="PF13837"/>
    </source>
</evidence>
<gene>
    <name evidence="3" type="ORF">g.126642</name>
</gene>
<name>A0A2S2NAK6_SCHGA</name>
<dbReference type="AlphaFoldDB" id="A0A2S2NAK6"/>
<feature type="compositionally biased region" description="Gly residues" evidence="1">
    <location>
        <begin position="284"/>
        <end position="293"/>
    </location>
</feature>
<feature type="compositionally biased region" description="Basic and acidic residues" evidence="1">
    <location>
        <begin position="361"/>
        <end position="373"/>
    </location>
</feature>
<sequence>MTPIKMEKYQWINPDNHSIAVDDQKQPVLNENGDLIVLDNESGKCIAVPNSEDVLEIFGFGYHGGYGSPPGSPKDSPEHDMKPIVQVLTDADQLLWSMRTPCQKDIEATREMLALVASKKYQDMFNDQCTVKIRVWKRICEELMSKGYRIADSVNEGGIKCHQKWRNLEKSYRNYLISSTDPNSSAPKKPPPYFEALHDILKRKKKYANAATYTQTVVVGDDMTEPDASSISGMHHMNDSDAALDDMDDTDGPNDDHCYVVNSSGHVSKRFKVDPLTMCSTTSGGNGGGGTGVGSSSSSRRHHHVQQPDVLEQILEQIIRVQRDTLSMNDRHYARMEKLMKENAAQTKRLADVMSQLLHSSRVDDCGNGKNNDKSTGMTSSDVE</sequence>
<reference evidence="3" key="1">
    <citation type="submission" date="2018-04" db="EMBL/GenBank/DDBJ databases">
        <title>Transcriptome of Schizaphis graminum biotype I.</title>
        <authorList>
            <person name="Scully E.D."/>
            <person name="Geib S.M."/>
            <person name="Palmer N.A."/>
            <person name="Koch K."/>
            <person name="Bradshaw J."/>
            <person name="Heng-Moss T."/>
            <person name="Sarath G."/>
        </authorList>
    </citation>
    <scope>NUCLEOTIDE SEQUENCE</scope>
</reference>
<dbReference type="Pfam" id="PF13837">
    <property type="entry name" value="Myb_DNA-bind_4"/>
    <property type="match status" value="1"/>
</dbReference>